<organism evidence="1 2">
    <name type="scientific">Nocardioides marmoriginsengisoli</name>
    <dbReference type="NCBI Taxonomy" id="661483"/>
    <lineage>
        <taxon>Bacteria</taxon>
        <taxon>Bacillati</taxon>
        <taxon>Actinomycetota</taxon>
        <taxon>Actinomycetes</taxon>
        <taxon>Propionibacteriales</taxon>
        <taxon>Nocardioidaceae</taxon>
        <taxon>Nocardioides</taxon>
    </lineage>
</organism>
<gene>
    <name evidence="1" type="ORF">EFK50_15265</name>
</gene>
<dbReference type="RefSeq" id="WP_123228363.1">
    <property type="nucleotide sequence ID" value="NZ_RJSE01000007.1"/>
</dbReference>
<dbReference type="AlphaFoldDB" id="A0A3N0CIH3"/>
<dbReference type="Proteomes" id="UP000267128">
    <property type="component" value="Unassembled WGS sequence"/>
</dbReference>
<comment type="caution">
    <text evidence="1">The sequence shown here is derived from an EMBL/GenBank/DDBJ whole genome shotgun (WGS) entry which is preliminary data.</text>
</comment>
<evidence type="ECO:0000313" key="1">
    <source>
        <dbReference type="EMBL" id="RNL63071.1"/>
    </source>
</evidence>
<evidence type="ECO:0000313" key="2">
    <source>
        <dbReference type="Proteomes" id="UP000267128"/>
    </source>
</evidence>
<protein>
    <submittedName>
        <fullName evidence="1">Uncharacterized protein</fullName>
    </submittedName>
</protein>
<proteinExistence type="predicted"/>
<accession>A0A3N0CIH3</accession>
<dbReference type="EMBL" id="RJSE01000007">
    <property type="protein sequence ID" value="RNL63071.1"/>
    <property type="molecule type" value="Genomic_DNA"/>
</dbReference>
<sequence length="111" mass="11917">MRIYVPTTLPGLAAYLRADAVPSTAERFVPDDETEEAEYEALSEAAEAATALLDEPGRRVVVVADVPDEDAAFPISLIEAVHADTDDVDPASDDLPDLGWYATQEIDDLIG</sequence>
<reference evidence="1 2" key="1">
    <citation type="submission" date="2018-11" db="EMBL/GenBank/DDBJ databases">
        <authorList>
            <person name="Li F."/>
        </authorList>
    </citation>
    <scope>NUCLEOTIDE SEQUENCE [LARGE SCALE GENOMIC DNA]</scope>
    <source>
        <strain evidence="1 2">Gsoil 097</strain>
    </source>
</reference>
<dbReference type="Pfam" id="PF21853">
    <property type="entry name" value="DUF6912"/>
    <property type="match status" value="1"/>
</dbReference>
<keyword evidence="2" id="KW-1185">Reference proteome</keyword>
<dbReference type="OrthoDB" id="3214389at2"/>
<name>A0A3N0CIH3_9ACTN</name>
<dbReference type="InterPro" id="IPR054206">
    <property type="entry name" value="DUF6912"/>
</dbReference>